<proteinExistence type="inferred from homology"/>
<reference evidence="4" key="1">
    <citation type="submission" date="2018-07" db="EMBL/GenBank/DDBJ databases">
        <authorList>
            <person name="Safronova V.I."/>
            <person name="Chirak E.R."/>
            <person name="Sazanova A.L."/>
        </authorList>
    </citation>
    <scope>NUCLEOTIDE SEQUENCE [LARGE SCALE GENOMIC DNA]</scope>
    <source>
        <strain evidence="4">RCAM04685</strain>
    </source>
</reference>
<dbReference type="SUPFAM" id="SSF53850">
    <property type="entry name" value="Periplasmic binding protein-like II"/>
    <property type="match status" value="1"/>
</dbReference>
<evidence type="ECO:0000313" key="3">
    <source>
        <dbReference type="EMBL" id="RDJ20644.1"/>
    </source>
</evidence>
<name>A0A370L058_9HYPH</name>
<comment type="caution">
    <text evidence="3">The sequence shown here is derived from an EMBL/GenBank/DDBJ whole genome shotgun (WGS) entry which is preliminary data.</text>
</comment>
<keyword evidence="4" id="KW-1185">Reference proteome</keyword>
<organism evidence="3 4">
    <name type="scientific">Bosea caraganae</name>
    <dbReference type="NCBI Taxonomy" id="2763117"/>
    <lineage>
        <taxon>Bacteria</taxon>
        <taxon>Pseudomonadati</taxon>
        <taxon>Pseudomonadota</taxon>
        <taxon>Alphaproteobacteria</taxon>
        <taxon>Hyphomicrobiales</taxon>
        <taxon>Boseaceae</taxon>
        <taxon>Bosea</taxon>
    </lineage>
</organism>
<evidence type="ECO:0000256" key="2">
    <source>
        <dbReference type="SAM" id="SignalP"/>
    </source>
</evidence>
<dbReference type="AlphaFoldDB" id="A0A370L058"/>
<dbReference type="PANTHER" id="PTHR42928">
    <property type="entry name" value="TRICARBOXYLATE-BINDING PROTEIN"/>
    <property type="match status" value="1"/>
</dbReference>
<dbReference type="OrthoDB" id="8443386at2"/>
<evidence type="ECO:0000313" key="4">
    <source>
        <dbReference type="Proteomes" id="UP000255207"/>
    </source>
</evidence>
<dbReference type="RefSeq" id="WP_114831682.1">
    <property type="nucleotide sequence ID" value="NZ_QQTO01000011.1"/>
</dbReference>
<evidence type="ECO:0000256" key="1">
    <source>
        <dbReference type="ARBA" id="ARBA00006987"/>
    </source>
</evidence>
<dbReference type="EMBL" id="QQTP01000016">
    <property type="protein sequence ID" value="RDJ20644.1"/>
    <property type="molecule type" value="Genomic_DNA"/>
</dbReference>
<dbReference type="Pfam" id="PF03401">
    <property type="entry name" value="TctC"/>
    <property type="match status" value="1"/>
</dbReference>
<comment type="similarity">
    <text evidence="1">Belongs to the UPF0065 (bug) family.</text>
</comment>
<dbReference type="InterPro" id="IPR042100">
    <property type="entry name" value="Bug_dom1"/>
</dbReference>
<dbReference type="PIRSF" id="PIRSF017082">
    <property type="entry name" value="YflP"/>
    <property type="match status" value="1"/>
</dbReference>
<accession>A0A370L058</accession>
<dbReference type="InterPro" id="IPR005064">
    <property type="entry name" value="BUG"/>
</dbReference>
<dbReference type="Proteomes" id="UP000255207">
    <property type="component" value="Unassembled WGS sequence"/>
</dbReference>
<dbReference type="Gene3D" id="3.40.190.150">
    <property type="entry name" value="Bordetella uptake gene, domain 1"/>
    <property type="match status" value="1"/>
</dbReference>
<dbReference type="PANTHER" id="PTHR42928:SF5">
    <property type="entry name" value="BLR1237 PROTEIN"/>
    <property type="match status" value="1"/>
</dbReference>
<protein>
    <submittedName>
        <fullName evidence="3">Tripartite tricarboxylate transporter substrate binding protein</fullName>
    </submittedName>
</protein>
<dbReference type="Gene3D" id="3.40.190.10">
    <property type="entry name" value="Periplasmic binding protein-like II"/>
    <property type="match status" value="1"/>
</dbReference>
<sequence>MRKAILLALAGAISFAAAAAAQSFPQKGKPISLIVPSSAGGGTDTATRLLAPLMEKDLGTSVVVVNKPGGSMQVGFGFVAGAKPDGHTLAMLIMPPAQSIYFDPQRKAPFERNSLVPVGMYYGAPFAIVVSAKSPYKTLADLVAAARAEAGKLNGGTTGFMASGHLALLAFEQGTKTKMTAVHYQGGGPLLAALLGGQIDVTFNSIGELLAQKNAGAIRLLALMNDTRDPQIPDVPTVTEAGFTGVAPMGSYIGLAAPAGTPPDIIARLSVSLKKAVDDPILKERMTGLGNTLIFTDPAGANKFWDEADARFKPLIESAPKSQ</sequence>
<feature type="chain" id="PRO_5030068206" evidence="2">
    <location>
        <begin position="20"/>
        <end position="323"/>
    </location>
</feature>
<dbReference type="CDD" id="cd07012">
    <property type="entry name" value="PBP2_Bug_TTT"/>
    <property type="match status" value="1"/>
</dbReference>
<feature type="signal peptide" evidence="2">
    <location>
        <begin position="1"/>
        <end position="19"/>
    </location>
</feature>
<gene>
    <name evidence="3" type="ORF">DWE98_23150</name>
</gene>
<keyword evidence="2" id="KW-0732">Signal</keyword>